<name>A0ABQ9WZG9_9EUKA</name>
<proteinExistence type="predicted"/>
<sequence>MVELRCSFGSLRRMLLCFVADADRRDVGDTRVQRMSINSVSQKEDHFFPCKGIKGSGLTCLAPSQDAQDRRDTVVGDVIKLM</sequence>
<reference evidence="1 2" key="1">
    <citation type="journal article" date="2022" name="bioRxiv">
        <title>Genomics of Preaxostyla Flagellates Illuminates Evolutionary Transitions and the Path Towards Mitochondrial Loss.</title>
        <authorList>
            <person name="Novak L.V.F."/>
            <person name="Treitli S.C."/>
            <person name="Pyrih J."/>
            <person name="Halakuc P."/>
            <person name="Pipaliya S.V."/>
            <person name="Vacek V."/>
            <person name="Brzon O."/>
            <person name="Soukal P."/>
            <person name="Eme L."/>
            <person name="Dacks J.B."/>
            <person name="Karnkowska A."/>
            <person name="Elias M."/>
            <person name="Hampl V."/>
        </authorList>
    </citation>
    <scope>NUCLEOTIDE SEQUENCE [LARGE SCALE GENOMIC DNA]</scope>
    <source>
        <strain evidence="1">NAU3</strain>
        <tissue evidence="1">Gut</tissue>
    </source>
</reference>
<accession>A0ABQ9WZG9</accession>
<dbReference type="EMBL" id="JARBJD010000287">
    <property type="protein sequence ID" value="KAK2944713.1"/>
    <property type="molecule type" value="Genomic_DNA"/>
</dbReference>
<evidence type="ECO:0000313" key="2">
    <source>
        <dbReference type="Proteomes" id="UP001281761"/>
    </source>
</evidence>
<comment type="caution">
    <text evidence="1">The sequence shown here is derived from an EMBL/GenBank/DDBJ whole genome shotgun (WGS) entry which is preliminary data.</text>
</comment>
<gene>
    <name evidence="1" type="ORF">BLNAU_20349</name>
</gene>
<protein>
    <submittedName>
        <fullName evidence="1">Uncharacterized protein</fullName>
    </submittedName>
</protein>
<evidence type="ECO:0000313" key="1">
    <source>
        <dbReference type="EMBL" id="KAK2944713.1"/>
    </source>
</evidence>
<organism evidence="1 2">
    <name type="scientific">Blattamonas nauphoetae</name>
    <dbReference type="NCBI Taxonomy" id="2049346"/>
    <lineage>
        <taxon>Eukaryota</taxon>
        <taxon>Metamonada</taxon>
        <taxon>Preaxostyla</taxon>
        <taxon>Oxymonadida</taxon>
        <taxon>Blattamonas</taxon>
    </lineage>
</organism>
<dbReference type="Proteomes" id="UP001281761">
    <property type="component" value="Unassembled WGS sequence"/>
</dbReference>
<keyword evidence="2" id="KW-1185">Reference proteome</keyword>